<gene>
    <name evidence="3" type="ORF">THAOC_16096</name>
</gene>
<feature type="transmembrane region" description="Helical" evidence="2">
    <location>
        <begin position="107"/>
        <end position="126"/>
    </location>
</feature>
<feature type="transmembrane region" description="Helical" evidence="2">
    <location>
        <begin position="420"/>
        <end position="441"/>
    </location>
</feature>
<dbReference type="PANTHER" id="PTHR40535:SF1">
    <property type="entry name" value="CHROMOSOME UNDETERMINED SCAFFOLD_9, WHOLE GENOME SHOTGUN SEQUENCE"/>
    <property type="match status" value="1"/>
</dbReference>
<feature type="transmembrane region" description="Helical" evidence="2">
    <location>
        <begin position="200"/>
        <end position="220"/>
    </location>
</feature>
<sequence length="524" mass="58688">RCRAERPPTLTDWSVAAMFEEFMAEIFGDEPAAAANTGDRQTITYHHVVDALIITVFAWLSLSVTLETNGFRQRLLEAFCESPTSKDTSNRYVAALVAVRYGLRDALIDWMLIYTVCYAIVGGLTWKHAEPNSVIKDISGFAHPAVEKLTSEGATIDQFRYQVRLGVGKHFSQFTWILLPFFVGLKFWCRKRFQQHRKRVAVIATAICMLGSATCFLVGIEVVDKGWDRFKSKTEVVLTVAFFFWLVIMLIFQGFKYYEHLNFGTNAPEIQLFASPDDEDNDDEVNDGEAATDTVGEGITLEEPLLGESNPRDIMKKDSGVEVGYFYQTGKIKHSQLSGSASSDELANLASGEPHEIYEAIVDMEKGRRGRLLTILPIKPLWDLFMIGTRDTCRCCFCGKDAEFQAMSCGRKSWFALRKLVKVLLNLGAIFMAGISCAAAVQTSVTMSKLPYVRAIYLKLNEGEVCAYDNRCGTIQTFPSKEDAHLANYSVAHCKRCAHCSTWQDLKVQWTTRLEAAKLAQACG</sequence>
<feature type="non-terminal residue" evidence="3">
    <location>
        <position position="1"/>
    </location>
</feature>
<protein>
    <submittedName>
        <fullName evidence="3">Uncharacterized protein</fullName>
    </submittedName>
</protein>
<feature type="transmembrane region" description="Helical" evidence="2">
    <location>
        <begin position="236"/>
        <end position="255"/>
    </location>
</feature>
<accession>K0SAZ4</accession>
<evidence type="ECO:0000313" key="3">
    <source>
        <dbReference type="EMBL" id="EJK63258.1"/>
    </source>
</evidence>
<name>K0SAZ4_THAOC</name>
<feature type="region of interest" description="Disordered" evidence="1">
    <location>
        <begin position="274"/>
        <end position="293"/>
    </location>
</feature>
<feature type="transmembrane region" description="Helical" evidence="2">
    <location>
        <begin position="170"/>
        <end position="188"/>
    </location>
</feature>
<keyword evidence="2" id="KW-0812">Transmembrane</keyword>
<organism evidence="3 4">
    <name type="scientific">Thalassiosira oceanica</name>
    <name type="common">Marine diatom</name>
    <dbReference type="NCBI Taxonomy" id="159749"/>
    <lineage>
        <taxon>Eukaryota</taxon>
        <taxon>Sar</taxon>
        <taxon>Stramenopiles</taxon>
        <taxon>Ochrophyta</taxon>
        <taxon>Bacillariophyta</taxon>
        <taxon>Coscinodiscophyceae</taxon>
        <taxon>Thalassiosirophycidae</taxon>
        <taxon>Thalassiosirales</taxon>
        <taxon>Thalassiosiraceae</taxon>
        <taxon>Thalassiosira</taxon>
    </lineage>
</organism>
<evidence type="ECO:0000313" key="4">
    <source>
        <dbReference type="Proteomes" id="UP000266841"/>
    </source>
</evidence>
<reference evidence="3 4" key="1">
    <citation type="journal article" date="2012" name="Genome Biol.">
        <title>Genome and low-iron response of an oceanic diatom adapted to chronic iron limitation.</title>
        <authorList>
            <person name="Lommer M."/>
            <person name="Specht M."/>
            <person name="Roy A.S."/>
            <person name="Kraemer L."/>
            <person name="Andreson R."/>
            <person name="Gutowska M.A."/>
            <person name="Wolf J."/>
            <person name="Bergner S.V."/>
            <person name="Schilhabel M.B."/>
            <person name="Klostermeier U.C."/>
            <person name="Beiko R.G."/>
            <person name="Rosenstiel P."/>
            <person name="Hippler M."/>
            <person name="Laroche J."/>
        </authorList>
    </citation>
    <scope>NUCLEOTIDE SEQUENCE [LARGE SCALE GENOMIC DNA]</scope>
    <source>
        <strain evidence="3 4">CCMP1005</strain>
    </source>
</reference>
<feature type="compositionally biased region" description="Acidic residues" evidence="1">
    <location>
        <begin position="276"/>
        <end position="287"/>
    </location>
</feature>
<keyword evidence="4" id="KW-1185">Reference proteome</keyword>
<keyword evidence="2" id="KW-0472">Membrane</keyword>
<proteinExistence type="predicted"/>
<dbReference type="AlphaFoldDB" id="K0SAZ4"/>
<keyword evidence="2" id="KW-1133">Transmembrane helix</keyword>
<dbReference type="Proteomes" id="UP000266841">
    <property type="component" value="Unassembled WGS sequence"/>
</dbReference>
<dbReference type="EMBL" id="AGNL01018358">
    <property type="protein sequence ID" value="EJK63258.1"/>
    <property type="molecule type" value="Genomic_DNA"/>
</dbReference>
<evidence type="ECO:0000256" key="1">
    <source>
        <dbReference type="SAM" id="MobiDB-lite"/>
    </source>
</evidence>
<dbReference type="PANTHER" id="PTHR40535">
    <property type="entry name" value="CHROMOSOME UNDETERMINED SCAFFOLD_9, WHOLE GENOME SHOTGUN SEQUENCE"/>
    <property type="match status" value="1"/>
</dbReference>
<comment type="caution">
    <text evidence="3">The sequence shown here is derived from an EMBL/GenBank/DDBJ whole genome shotgun (WGS) entry which is preliminary data.</text>
</comment>
<evidence type="ECO:0000256" key="2">
    <source>
        <dbReference type="SAM" id="Phobius"/>
    </source>
</evidence>